<dbReference type="GO" id="GO:0030132">
    <property type="term" value="C:clathrin coat of coated pit"/>
    <property type="evidence" value="ECO:0007669"/>
    <property type="project" value="InterPro"/>
</dbReference>
<dbReference type="Pfam" id="PF01394">
    <property type="entry name" value="Clathrin_propel"/>
    <property type="match status" value="1"/>
</dbReference>
<feature type="domain" description="Clathrin heavy chain linker core motif" evidence="1">
    <location>
        <begin position="61"/>
        <end position="84"/>
    </location>
</feature>
<dbReference type="AlphaFoldDB" id="A0A820LWF2"/>
<dbReference type="Gene3D" id="1.25.40.30">
    <property type="match status" value="1"/>
</dbReference>
<dbReference type="GO" id="GO:0030130">
    <property type="term" value="C:clathrin coat of trans-Golgi network vesicle"/>
    <property type="evidence" value="ECO:0007669"/>
    <property type="project" value="InterPro"/>
</dbReference>
<dbReference type="GO" id="GO:0005198">
    <property type="term" value="F:structural molecule activity"/>
    <property type="evidence" value="ECO:0007669"/>
    <property type="project" value="InterPro"/>
</dbReference>
<dbReference type="InterPro" id="IPR016024">
    <property type="entry name" value="ARM-type_fold"/>
</dbReference>
<dbReference type="GO" id="GO:0006886">
    <property type="term" value="P:intracellular protein transport"/>
    <property type="evidence" value="ECO:0007669"/>
    <property type="project" value="InterPro"/>
</dbReference>
<gene>
    <name evidence="2" type="ORF">UXM345_LOCUS36594</name>
</gene>
<proteinExistence type="predicted"/>
<evidence type="ECO:0000313" key="2">
    <source>
        <dbReference type="EMBL" id="CAF4363078.1"/>
    </source>
</evidence>
<dbReference type="InterPro" id="IPR012331">
    <property type="entry name" value="Clathrin_H-chain_linker"/>
</dbReference>
<dbReference type="GO" id="GO:0032051">
    <property type="term" value="F:clathrin light chain binding"/>
    <property type="evidence" value="ECO:0007669"/>
    <property type="project" value="TreeGrafter"/>
</dbReference>
<dbReference type="InterPro" id="IPR015348">
    <property type="entry name" value="Clathrin_H-chain_linker_core"/>
</dbReference>
<dbReference type="PANTHER" id="PTHR10292">
    <property type="entry name" value="CLATHRIN HEAVY CHAIN RELATED"/>
    <property type="match status" value="1"/>
</dbReference>
<feature type="non-terminal residue" evidence="2">
    <location>
        <position position="1"/>
    </location>
</feature>
<reference evidence="2" key="1">
    <citation type="submission" date="2021-02" db="EMBL/GenBank/DDBJ databases">
        <authorList>
            <person name="Nowell W R."/>
        </authorList>
    </citation>
    <scope>NUCLEOTIDE SEQUENCE</scope>
</reference>
<dbReference type="GO" id="GO:0071439">
    <property type="term" value="C:clathrin complex"/>
    <property type="evidence" value="ECO:0007669"/>
    <property type="project" value="TreeGrafter"/>
</dbReference>
<comment type="caution">
    <text evidence="2">The sequence shown here is derived from an EMBL/GenBank/DDBJ whole genome shotgun (WGS) entry which is preliminary data.</text>
</comment>
<dbReference type="GO" id="GO:0006898">
    <property type="term" value="P:receptor-mediated endocytosis"/>
    <property type="evidence" value="ECO:0007669"/>
    <property type="project" value="TreeGrafter"/>
</dbReference>
<accession>A0A820LWF2</accession>
<dbReference type="InterPro" id="IPR016025">
    <property type="entry name" value="Clathrin_H-chain_N"/>
</dbReference>
<dbReference type="PANTHER" id="PTHR10292:SF1">
    <property type="entry name" value="CLATHRIN HEAVY CHAIN"/>
    <property type="match status" value="1"/>
</dbReference>
<name>A0A820LWF2_9BILA</name>
<evidence type="ECO:0000313" key="3">
    <source>
        <dbReference type="Proteomes" id="UP000663842"/>
    </source>
</evidence>
<dbReference type="Pfam" id="PF13838">
    <property type="entry name" value="Clathrin_H_link"/>
    <property type="match status" value="1"/>
</dbReference>
<evidence type="ECO:0000259" key="1">
    <source>
        <dbReference type="Pfam" id="PF09268"/>
    </source>
</evidence>
<dbReference type="SUPFAM" id="SSF50989">
    <property type="entry name" value="Clathrin heavy-chain terminal domain"/>
    <property type="match status" value="1"/>
</dbReference>
<sequence>GVIFLVTKYGYVHMFDIESGTLIYMNRISAETMFVTAPYESTSGIIAVNRKGQVLSVSVDEENVVSYVQNTLGNAELAYKMSARCNLPGADQLFLARFAQLFQSGNYGEAAKVAATAPRGILRTQQTILQFQTVPSQPNQPSPLLQYFGILLETSKLNKEESIELCKPVVGQGKKQLLEKWLKEDKVNK</sequence>
<dbReference type="SUPFAM" id="SSF48371">
    <property type="entry name" value="ARM repeat"/>
    <property type="match status" value="1"/>
</dbReference>
<dbReference type="Pfam" id="PF09268">
    <property type="entry name" value="Clathrin-link"/>
    <property type="match status" value="1"/>
</dbReference>
<dbReference type="EMBL" id="CAJOBF010017529">
    <property type="protein sequence ID" value="CAF4363078.1"/>
    <property type="molecule type" value="Genomic_DNA"/>
</dbReference>
<dbReference type="Proteomes" id="UP000663842">
    <property type="component" value="Unassembled WGS sequence"/>
</dbReference>
<dbReference type="InterPro" id="IPR022365">
    <property type="entry name" value="Clathrin_H-chain_propeller_rpt"/>
</dbReference>
<protein>
    <recommendedName>
        <fullName evidence="1">Clathrin heavy chain linker core motif domain-containing protein</fullName>
    </recommendedName>
</protein>
<organism evidence="2 3">
    <name type="scientific">Rotaria magnacalcarata</name>
    <dbReference type="NCBI Taxonomy" id="392030"/>
    <lineage>
        <taxon>Eukaryota</taxon>
        <taxon>Metazoa</taxon>
        <taxon>Spiralia</taxon>
        <taxon>Gnathifera</taxon>
        <taxon>Rotifera</taxon>
        <taxon>Eurotatoria</taxon>
        <taxon>Bdelloidea</taxon>
        <taxon>Philodinida</taxon>
        <taxon>Philodinidae</taxon>
        <taxon>Rotaria</taxon>
    </lineage>
</organism>